<dbReference type="RefSeq" id="WP_079472278.1">
    <property type="nucleotide sequence ID" value="NZ_JBEGHJ010000023.1"/>
</dbReference>
<gene>
    <name evidence="1" type="ORF">SAMN05660461_5018</name>
</gene>
<dbReference type="EMBL" id="FUZZ01000004">
    <property type="protein sequence ID" value="SKD09137.1"/>
    <property type="molecule type" value="Genomic_DNA"/>
</dbReference>
<reference evidence="1 2" key="1">
    <citation type="submission" date="2017-02" db="EMBL/GenBank/DDBJ databases">
        <authorList>
            <person name="Peterson S.W."/>
        </authorList>
    </citation>
    <scope>NUCLEOTIDE SEQUENCE [LARGE SCALE GENOMIC DNA]</scope>
    <source>
        <strain evidence="1 2">DSM 18108</strain>
    </source>
</reference>
<dbReference type="Proteomes" id="UP000190166">
    <property type="component" value="Unassembled WGS sequence"/>
</dbReference>
<name>A0A1T5P942_9BACT</name>
<evidence type="ECO:0000313" key="2">
    <source>
        <dbReference type="Proteomes" id="UP000190166"/>
    </source>
</evidence>
<keyword evidence="2" id="KW-1185">Reference proteome</keyword>
<sequence length="162" mass="18976">MNDLFMERQWNQTGEGKFVFLMNGEEIGTYQRGDDWKKEPTTFNILQNEYNIEYSSGLFSRGNIKILNESGEPVLKLKSIPFSLNFNFEYQNRQFKLVFKDAPLWQWSIMEKDNLVLSYKTDLSKGTTGLSIQSREDADSDYLFDFLLGHLILGKEKKDVME</sequence>
<protein>
    <submittedName>
        <fullName evidence="1">Uncharacterized protein</fullName>
    </submittedName>
</protein>
<dbReference type="AlphaFoldDB" id="A0A1T5P942"/>
<organism evidence="1 2">
    <name type="scientific">Chitinophaga ginsengisegetis</name>
    <dbReference type="NCBI Taxonomy" id="393003"/>
    <lineage>
        <taxon>Bacteria</taxon>
        <taxon>Pseudomonadati</taxon>
        <taxon>Bacteroidota</taxon>
        <taxon>Chitinophagia</taxon>
        <taxon>Chitinophagales</taxon>
        <taxon>Chitinophagaceae</taxon>
        <taxon>Chitinophaga</taxon>
    </lineage>
</organism>
<accession>A0A1T5P942</accession>
<dbReference type="STRING" id="393003.SAMN05660461_5018"/>
<proteinExistence type="predicted"/>
<evidence type="ECO:0000313" key="1">
    <source>
        <dbReference type="EMBL" id="SKD09137.1"/>
    </source>
</evidence>